<keyword evidence="1" id="KW-0732">Signal</keyword>
<feature type="signal peptide" evidence="1">
    <location>
        <begin position="1"/>
        <end position="28"/>
    </location>
</feature>
<evidence type="ECO:0000313" key="2">
    <source>
        <dbReference type="EMBL" id="WUR10958.1"/>
    </source>
</evidence>
<evidence type="ECO:0000313" key="3">
    <source>
        <dbReference type="Proteomes" id="UP000321323"/>
    </source>
</evidence>
<name>A0ABZ1UDT4_9BURK</name>
<reference evidence="2 3" key="1">
    <citation type="journal article" date="2019" name="Int. J. Syst. Evol. Microbiol.">
        <title>The Draft Whole-Genome Sequence of the Antibiotic Producer Empedobacter haloabium ATCC 31962 Provides Indications for Its Taxonomic Reclassification.</title>
        <authorList>
            <person name="Miess H."/>
            <person name="Arlt P."/>
            <person name="Apel A.K."/>
            <person name="Weber T."/>
            <person name="Nieselt K."/>
            <person name="Hanssen F."/>
            <person name="Czemmel S."/>
            <person name="Nahnsen S."/>
            <person name="Gross H."/>
        </authorList>
    </citation>
    <scope>NUCLEOTIDE SEQUENCE [LARGE SCALE GENOMIC DNA]</scope>
    <source>
        <strain evidence="2 3">ATCC 31962</strain>
    </source>
</reference>
<protein>
    <submittedName>
        <fullName evidence="2">Uncharacterized protein</fullName>
    </submittedName>
</protein>
<accession>A0ABZ1UDT4</accession>
<feature type="chain" id="PRO_5045348841" evidence="1">
    <location>
        <begin position="29"/>
        <end position="115"/>
    </location>
</feature>
<dbReference type="Proteomes" id="UP000321323">
    <property type="component" value="Chromosome"/>
</dbReference>
<evidence type="ECO:0000256" key="1">
    <source>
        <dbReference type="SAM" id="SignalP"/>
    </source>
</evidence>
<dbReference type="EMBL" id="CP136508">
    <property type="protein sequence ID" value="WUR10958.1"/>
    <property type="molecule type" value="Genomic_DNA"/>
</dbReference>
<keyword evidence="3" id="KW-1185">Reference proteome</keyword>
<gene>
    <name evidence="2" type="ORF">E7V67_014635</name>
</gene>
<proteinExistence type="predicted"/>
<sequence>MLSSPFPGAALGALLALSSCFLPGVAHGAPCPAGTVARAAAPDDNVCVSPASRRRAAADNARAPLLWVSGPFGPKTCAPGFVWREAFAADTTCVTTAVREETLRENAGPRGDLPR</sequence>
<organism evidence="2 3">
    <name type="scientific">[Empedobacter] haloabium</name>
    <dbReference type="NCBI Taxonomy" id="592317"/>
    <lineage>
        <taxon>Bacteria</taxon>
        <taxon>Pseudomonadati</taxon>
        <taxon>Pseudomonadota</taxon>
        <taxon>Betaproteobacteria</taxon>
        <taxon>Burkholderiales</taxon>
        <taxon>Oxalobacteraceae</taxon>
        <taxon>Telluria group</taxon>
        <taxon>Telluria group incertae sedis</taxon>
    </lineage>
</organism>